<dbReference type="InterPro" id="IPR014875">
    <property type="entry name" value="Mor_transcription_activator"/>
</dbReference>
<evidence type="ECO:0000259" key="1">
    <source>
        <dbReference type="Pfam" id="PF08765"/>
    </source>
</evidence>
<feature type="domain" description="Mor transcription activator" evidence="1">
    <location>
        <begin position="12"/>
        <end position="96"/>
    </location>
</feature>
<evidence type="ECO:0000313" key="3">
    <source>
        <dbReference type="Proteomes" id="UP000622687"/>
    </source>
</evidence>
<dbReference type="Gene3D" id="1.10.10.60">
    <property type="entry name" value="Homeodomain-like"/>
    <property type="match status" value="1"/>
</dbReference>
<dbReference type="InterPro" id="IPR049739">
    <property type="entry name" value="YraL-like"/>
</dbReference>
<dbReference type="Pfam" id="PF08765">
    <property type="entry name" value="Mor"/>
    <property type="match status" value="1"/>
</dbReference>
<dbReference type="SUPFAM" id="SSF46689">
    <property type="entry name" value="Homeodomain-like"/>
    <property type="match status" value="1"/>
</dbReference>
<reference evidence="2" key="1">
    <citation type="submission" date="2020-12" db="EMBL/GenBank/DDBJ databases">
        <title>Clostridium thailandense sp. nov., a novel acetogenic bacterium isolated from peat land soil in Thailand.</title>
        <authorList>
            <person name="Chaikitkaew S."/>
            <person name="Birkeland N.K."/>
        </authorList>
    </citation>
    <scope>NUCLEOTIDE SEQUENCE</scope>
    <source>
        <strain evidence="2">DSM 17425</strain>
    </source>
</reference>
<dbReference type="InterPro" id="IPR009057">
    <property type="entry name" value="Homeodomain-like_sf"/>
</dbReference>
<dbReference type="AlphaFoldDB" id="A0A934I2I0"/>
<proteinExistence type="predicted"/>
<dbReference type="Proteomes" id="UP000622687">
    <property type="component" value="Unassembled WGS sequence"/>
</dbReference>
<dbReference type="PANTHER" id="PTHR37812:SF1">
    <property type="entry name" value="MU-LIKE PROPHAGE FLUMU PROTEIN C"/>
    <property type="match status" value="1"/>
</dbReference>
<organism evidence="2 3">
    <name type="scientific">Clostridium aciditolerans</name>
    <dbReference type="NCBI Taxonomy" id="339861"/>
    <lineage>
        <taxon>Bacteria</taxon>
        <taxon>Bacillati</taxon>
        <taxon>Bacillota</taxon>
        <taxon>Clostridia</taxon>
        <taxon>Eubacteriales</taxon>
        <taxon>Clostridiaceae</taxon>
        <taxon>Clostridium</taxon>
    </lineage>
</organism>
<dbReference type="PANTHER" id="PTHR37812">
    <property type="entry name" value="MU-LIKE PROPHAGE FLUMU PROTEIN C"/>
    <property type="match status" value="1"/>
</dbReference>
<sequence>MKYAKAQDVLPEEIVKIIQEYVDGKYLYVPRKNENHKAWGEKSGIKNSLKVRNNEIYKKYIDGATINELTQEYYLSEKSIRRILGQQKRIFSQSLQNCLLD</sequence>
<dbReference type="RefSeq" id="WP_211144974.1">
    <property type="nucleotide sequence ID" value="NZ_JAEEGB010000049.1"/>
</dbReference>
<evidence type="ECO:0000313" key="2">
    <source>
        <dbReference type="EMBL" id="MBI6875632.1"/>
    </source>
</evidence>
<accession>A0A934I2I0</accession>
<protein>
    <recommendedName>
        <fullName evidence="1">Mor transcription activator domain-containing protein</fullName>
    </recommendedName>
</protein>
<dbReference type="InterPro" id="IPR052411">
    <property type="entry name" value="c-mor_Regulatory_Protein"/>
</dbReference>
<dbReference type="EMBL" id="JAEEGB010000049">
    <property type="protein sequence ID" value="MBI6875632.1"/>
    <property type="molecule type" value="Genomic_DNA"/>
</dbReference>
<dbReference type="NCBIfam" id="NF040785">
    <property type="entry name" value="CD3324_fam"/>
    <property type="match status" value="1"/>
</dbReference>
<gene>
    <name evidence="2" type="ORF">I6U51_23455</name>
</gene>
<name>A0A934I2I0_9CLOT</name>
<keyword evidence="3" id="KW-1185">Reference proteome</keyword>
<comment type="caution">
    <text evidence="2">The sequence shown here is derived from an EMBL/GenBank/DDBJ whole genome shotgun (WGS) entry which is preliminary data.</text>
</comment>